<dbReference type="GO" id="GO:0005506">
    <property type="term" value="F:iron ion binding"/>
    <property type="evidence" value="ECO:0007669"/>
    <property type="project" value="InterPro"/>
</dbReference>
<evidence type="ECO:0000313" key="9">
    <source>
        <dbReference type="Proteomes" id="UP000471435"/>
    </source>
</evidence>
<sequence length="208" mass="23202">MSTESSLFTKFGTIDGFLGPKMSARFLEFALLQENSFAPTRVTTSSEESSSDRSVRRSWHYPGDLGEIGREFRAAISDNLEKCFSLAGLMPIADPIIECDMAAHRDGCFFTRHIDTFTDETRKFSDTDRLLSAVYYFYRQPSGFSGGELAIAPIRGDAAPQLTAPLHDRLVVFPSFTPHAVLPVSIPGDAFSNARFSVNCWIRRARTR</sequence>
<keyword evidence="3" id="KW-0847">Vitamin C</keyword>
<dbReference type="InterPro" id="IPR044862">
    <property type="entry name" value="Pro_4_hyd_alph_FE2OG_OXY"/>
</dbReference>
<dbReference type="Pfam" id="PF13640">
    <property type="entry name" value="2OG-FeII_Oxy_3"/>
    <property type="match status" value="1"/>
</dbReference>
<organism evidence="8 9">
    <name type="scientific">Pontixanthobacter luteolus</name>
    <dbReference type="NCBI Taxonomy" id="295089"/>
    <lineage>
        <taxon>Bacteria</taxon>
        <taxon>Pseudomonadati</taxon>
        <taxon>Pseudomonadota</taxon>
        <taxon>Alphaproteobacteria</taxon>
        <taxon>Sphingomonadales</taxon>
        <taxon>Erythrobacteraceae</taxon>
        <taxon>Pontixanthobacter</taxon>
    </lineage>
</organism>
<keyword evidence="5" id="KW-0560">Oxidoreductase</keyword>
<dbReference type="Proteomes" id="UP000471435">
    <property type="component" value="Unassembled WGS sequence"/>
</dbReference>
<dbReference type="OrthoDB" id="8926796at2"/>
<dbReference type="EMBL" id="WTYP01000001">
    <property type="protein sequence ID" value="MXP46160.1"/>
    <property type="molecule type" value="Genomic_DNA"/>
</dbReference>
<evidence type="ECO:0000259" key="7">
    <source>
        <dbReference type="PROSITE" id="PS51471"/>
    </source>
</evidence>
<keyword evidence="4" id="KW-0223">Dioxygenase</keyword>
<evidence type="ECO:0000256" key="3">
    <source>
        <dbReference type="ARBA" id="ARBA00022896"/>
    </source>
</evidence>
<reference evidence="8 9" key="1">
    <citation type="submission" date="2019-12" db="EMBL/GenBank/DDBJ databases">
        <title>Genomic-based taxomic classification of the family Erythrobacteraceae.</title>
        <authorList>
            <person name="Xu L."/>
        </authorList>
    </citation>
    <scope>NUCLEOTIDE SEQUENCE [LARGE SCALE GENOMIC DNA]</scope>
    <source>
        <strain evidence="8 9">SW-109</strain>
    </source>
</reference>
<evidence type="ECO:0000256" key="6">
    <source>
        <dbReference type="ARBA" id="ARBA00023004"/>
    </source>
</evidence>
<name>A0A6I4V021_9SPHN</name>
<accession>A0A6I4V021</accession>
<evidence type="ECO:0000256" key="2">
    <source>
        <dbReference type="ARBA" id="ARBA00022723"/>
    </source>
</evidence>
<dbReference type="InterPro" id="IPR006620">
    <property type="entry name" value="Pro_4_hyd_alph"/>
</dbReference>
<evidence type="ECO:0000256" key="1">
    <source>
        <dbReference type="ARBA" id="ARBA00001961"/>
    </source>
</evidence>
<dbReference type="GO" id="GO:0016705">
    <property type="term" value="F:oxidoreductase activity, acting on paired donors, with incorporation or reduction of molecular oxygen"/>
    <property type="evidence" value="ECO:0007669"/>
    <property type="project" value="InterPro"/>
</dbReference>
<dbReference type="AlphaFoldDB" id="A0A6I4V021"/>
<protein>
    <recommendedName>
        <fullName evidence="7">Fe2OG dioxygenase domain-containing protein</fullName>
    </recommendedName>
</protein>
<dbReference type="PROSITE" id="PS51471">
    <property type="entry name" value="FE2OG_OXY"/>
    <property type="match status" value="1"/>
</dbReference>
<evidence type="ECO:0000256" key="5">
    <source>
        <dbReference type="ARBA" id="ARBA00023002"/>
    </source>
</evidence>
<keyword evidence="2" id="KW-0479">Metal-binding</keyword>
<keyword evidence="6" id="KW-0408">Iron</keyword>
<dbReference type="GO" id="GO:0051213">
    <property type="term" value="F:dioxygenase activity"/>
    <property type="evidence" value="ECO:0007669"/>
    <property type="project" value="UniProtKB-KW"/>
</dbReference>
<dbReference type="GO" id="GO:0031418">
    <property type="term" value="F:L-ascorbic acid binding"/>
    <property type="evidence" value="ECO:0007669"/>
    <property type="project" value="UniProtKB-KW"/>
</dbReference>
<dbReference type="SMART" id="SM00702">
    <property type="entry name" value="P4Hc"/>
    <property type="match status" value="1"/>
</dbReference>
<evidence type="ECO:0000256" key="4">
    <source>
        <dbReference type="ARBA" id="ARBA00022964"/>
    </source>
</evidence>
<comment type="caution">
    <text evidence="8">The sequence shown here is derived from an EMBL/GenBank/DDBJ whole genome shotgun (WGS) entry which is preliminary data.</text>
</comment>
<keyword evidence="9" id="KW-1185">Reference proteome</keyword>
<dbReference type="RefSeq" id="WP_160729422.1">
    <property type="nucleotide sequence ID" value="NZ_WTYP01000001.1"/>
</dbReference>
<gene>
    <name evidence="8" type="ORF">GRI43_01975</name>
</gene>
<evidence type="ECO:0000313" key="8">
    <source>
        <dbReference type="EMBL" id="MXP46160.1"/>
    </source>
</evidence>
<comment type="cofactor">
    <cofactor evidence="1">
        <name>L-ascorbate</name>
        <dbReference type="ChEBI" id="CHEBI:38290"/>
    </cofactor>
</comment>
<feature type="domain" description="Fe2OG dioxygenase" evidence="7">
    <location>
        <begin position="95"/>
        <end position="204"/>
    </location>
</feature>
<proteinExistence type="predicted"/>
<dbReference type="Gene3D" id="2.60.120.620">
    <property type="entry name" value="q2cbj1_9rhob like domain"/>
    <property type="match status" value="1"/>
</dbReference>
<dbReference type="InterPro" id="IPR005123">
    <property type="entry name" value="Oxoglu/Fe-dep_dioxygenase_dom"/>
</dbReference>